<evidence type="ECO:0000313" key="3">
    <source>
        <dbReference type="EMBL" id="MFC6892923.1"/>
    </source>
</evidence>
<proteinExistence type="inferred from homology"/>
<protein>
    <submittedName>
        <fullName evidence="3">Enoyl-CoA hydratase/isomerase family protein</fullName>
    </submittedName>
</protein>
<comment type="similarity">
    <text evidence="1">Belongs to the enoyl-CoA hydratase/isomerase family.</text>
</comment>
<reference evidence="3 4" key="1">
    <citation type="journal article" date="2019" name="Int. J. Syst. Evol. Microbiol.">
        <title>The Global Catalogue of Microorganisms (GCM) 10K type strain sequencing project: providing services to taxonomists for standard genome sequencing and annotation.</title>
        <authorList>
            <consortium name="The Broad Institute Genomics Platform"/>
            <consortium name="The Broad Institute Genome Sequencing Center for Infectious Disease"/>
            <person name="Wu L."/>
            <person name="Ma J."/>
        </authorList>
    </citation>
    <scope>NUCLEOTIDE SEQUENCE [LARGE SCALE GENOMIC DNA]</scope>
    <source>
        <strain evidence="3 4">SKJ47</strain>
    </source>
</reference>
<dbReference type="EMBL" id="JBHSXL010000009">
    <property type="protein sequence ID" value="MFC6892923.1"/>
    <property type="molecule type" value="Genomic_DNA"/>
</dbReference>
<dbReference type="Proteomes" id="UP001596296">
    <property type="component" value="Unassembled WGS sequence"/>
</dbReference>
<evidence type="ECO:0000256" key="1">
    <source>
        <dbReference type="ARBA" id="ARBA00005254"/>
    </source>
</evidence>
<dbReference type="PANTHER" id="PTHR42964:SF1">
    <property type="entry name" value="POLYKETIDE BIOSYNTHESIS ENOYL-COA HYDRATASE PKSH-RELATED"/>
    <property type="match status" value="1"/>
</dbReference>
<dbReference type="SUPFAM" id="SSF52096">
    <property type="entry name" value="ClpP/crotonase"/>
    <property type="match status" value="1"/>
</dbReference>
<name>A0ABD5UUY0_9EURY</name>
<gene>
    <name evidence="3" type="ORF">ACFQE9_09945</name>
</gene>
<dbReference type="RefSeq" id="WP_379743977.1">
    <property type="nucleotide sequence ID" value="NZ_JBHSVN010000001.1"/>
</dbReference>
<dbReference type="Gene3D" id="1.10.12.10">
    <property type="entry name" value="Lyase 2-enoyl-coa Hydratase, Chain A, domain 2"/>
    <property type="match status" value="1"/>
</dbReference>
<dbReference type="Pfam" id="PF00378">
    <property type="entry name" value="ECH_1"/>
    <property type="match status" value="1"/>
</dbReference>
<organism evidence="3 4">
    <name type="scientific">Halopenitus salinus</name>
    <dbReference type="NCBI Taxonomy" id="1198295"/>
    <lineage>
        <taxon>Archaea</taxon>
        <taxon>Methanobacteriati</taxon>
        <taxon>Methanobacteriota</taxon>
        <taxon>Stenosarchaea group</taxon>
        <taxon>Halobacteria</taxon>
        <taxon>Halobacteriales</taxon>
        <taxon>Haloferacaceae</taxon>
        <taxon>Halopenitus</taxon>
    </lineage>
</organism>
<keyword evidence="4" id="KW-1185">Reference proteome</keyword>
<dbReference type="InterPro" id="IPR051683">
    <property type="entry name" value="Enoyl-CoA_Hydratase/Isomerase"/>
</dbReference>
<dbReference type="CDD" id="cd06558">
    <property type="entry name" value="crotonase-like"/>
    <property type="match status" value="1"/>
</dbReference>
<dbReference type="InterPro" id="IPR029045">
    <property type="entry name" value="ClpP/crotonase-like_dom_sf"/>
</dbReference>
<sequence length="263" mass="29060">MAGQIRTDVDERVATITIDNTDKRNALSPPLLADIIAAVEELEERGDVRCLVLTGAGEKAFSSGFDISYHQRNYGDGPEVEAEEAEFEEMIEAIKHFEYPVIARINGGTFGGSMNLIASCDLRIAVDDAQFGITPAKLGMIYGAGEIGEIMAHIGPGDIKEFLYTAEFVDADRAYDMGLLNDVVPREDLDERTYGMAESIASNAPLSLSGMKRIIRAIMDKDGLTPTEERWSKELEEQAKESRDHEEGVEAFMNDREPEFEGR</sequence>
<dbReference type="AlphaFoldDB" id="A0ABD5UUY0"/>
<dbReference type="PANTHER" id="PTHR42964">
    <property type="entry name" value="ENOYL-COA HYDRATASE"/>
    <property type="match status" value="1"/>
</dbReference>
<comment type="caution">
    <text evidence="3">The sequence shown here is derived from an EMBL/GenBank/DDBJ whole genome shotgun (WGS) entry which is preliminary data.</text>
</comment>
<feature type="region of interest" description="Disordered" evidence="2">
    <location>
        <begin position="225"/>
        <end position="263"/>
    </location>
</feature>
<dbReference type="InterPro" id="IPR001753">
    <property type="entry name" value="Enoyl-CoA_hydra/iso"/>
</dbReference>
<dbReference type="InterPro" id="IPR014748">
    <property type="entry name" value="Enoyl-CoA_hydra_C"/>
</dbReference>
<evidence type="ECO:0000313" key="4">
    <source>
        <dbReference type="Proteomes" id="UP001596296"/>
    </source>
</evidence>
<evidence type="ECO:0000256" key="2">
    <source>
        <dbReference type="SAM" id="MobiDB-lite"/>
    </source>
</evidence>
<accession>A0ABD5UUY0</accession>
<dbReference type="Gene3D" id="3.90.226.10">
    <property type="entry name" value="2-enoyl-CoA Hydratase, Chain A, domain 1"/>
    <property type="match status" value="1"/>
</dbReference>